<accession>A0ABP8GSB4</accession>
<sequence>MQDPSIYYLNFEVMEDRFSLLLSLKTVTGFDVFGEFGIGDDRLAAKALFDSLAGKEPLNELGLLHIDLMEKDGALPAKVMTKRCSLQELAANCSLITREVFRQKNLKIDDE</sequence>
<evidence type="ECO:0000313" key="2">
    <source>
        <dbReference type="Proteomes" id="UP001500582"/>
    </source>
</evidence>
<dbReference type="Proteomes" id="UP001500582">
    <property type="component" value="Unassembled WGS sequence"/>
</dbReference>
<evidence type="ECO:0000313" key="1">
    <source>
        <dbReference type="EMBL" id="GAA4329247.1"/>
    </source>
</evidence>
<proteinExistence type="predicted"/>
<name>A0ABP8GSB4_9SPHI</name>
<protein>
    <submittedName>
        <fullName evidence="1">Uncharacterized protein</fullName>
    </submittedName>
</protein>
<reference evidence="2" key="1">
    <citation type="journal article" date="2019" name="Int. J. Syst. Evol. Microbiol.">
        <title>The Global Catalogue of Microorganisms (GCM) 10K type strain sequencing project: providing services to taxonomists for standard genome sequencing and annotation.</title>
        <authorList>
            <consortium name="The Broad Institute Genomics Platform"/>
            <consortium name="The Broad Institute Genome Sequencing Center for Infectious Disease"/>
            <person name="Wu L."/>
            <person name="Ma J."/>
        </authorList>
    </citation>
    <scope>NUCLEOTIDE SEQUENCE [LARGE SCALE GENOMIC DNA]</scope>
    <source>
        <strain evidence="2">JCM 17705</strain>
    </source>
</reference>
<gene>
    <name evidence="1" type="ORF">GCM10023149_33830</name>
</gene>
<keyword evidence="2" id="KW-1185">Reference proteome</keyword>
<organism evidence="1 2">
    <name type="scientific">Mucilaginibacter gynuensis</name>
    <dbReference type="NCBI Taxonomy" id="1302236"/>
    <lineage>
        <taxon>Bacteria</taxon>
        <taxon>Pseudomonadati</taxon>
        <taxon>Bacteroidota</taxon>
        <taxon>Sphingobacteriia</taxon>
        <taxon>Sphingobacteriales</taxon>
        <taxon>Sphingobacteriaceae</taxon>
        <taxon>Mucilaginibacter</taxon>
    </lineage>
</organism>
<comment type="caution">
    <text evidence="1">The sequence shown here is derived from an EMBL/GenBank/DDBJ whole genome shotgun (WGS) entry which is preliminary data.</text>
</comment>
<dbReference type="EMBL" id="BAABFT010000009">
    <property type="protein sequence ID" value="GAA4329247.1"/>
    <property type="molecule type" value="Genomic_DNA"/>
</dbReference>